<comment type="subcellular location">
    <subcellularLocation>
        <location evidence="1">Membrane</location>
        <topology evidence="1">Single-pass membrane protein</topology>
    </subcellularLocation>
</comment>
<organism evidence="7">
    <name type="scientific">Euphorbia esula</name>
    <name type="common">Leafy spurge</name>
    <dbReference type="NCBI Taxonomy" id="3993"/>
    <lineage>
        <taxon>Eukaryota</taxon>
        <taxon>Viridiplantae</taxon>
        <taxon>Streptophyta</taxon>
        <taxon>Embryophyta</taxon>
        <taxon>Tracheophyta</taxon>
        <taxon>Spermatophyta</taxon>
        <taxon>Magnoliopsida</taxon>
        <taxon>eudicotyledons</taxon>
        <taxon>Gunneridae</taxon>
        <taxon>Pentapetalae</taxon>
        <taxon>rosids</taxon>
        <taxon>fabids</taxon>
        <taxon>Malpighiales</taxon>
        <taxon>Euphorbiaceae</taxon>
        <taxon>Euphorbioideae</taxon>
        <taxon>Euphorbieae</taxon>
        <taxon>Euphorbia</taxon>
        <taxon>Euphorbia subgen. Esula</taxon>
        <taxon>Euphorbia sect. Esula</taxon>
    </lineage>
</organism>
<keyword evidence="2" id="KW-0813">Transport</keyword>
<dbReference type="EMBL" id="AF227623">
    <property type="protein sequence ID" value="AAF34768.1"/>
    <property type="molecule type" value="mRNA"/>
</dbReference>
<dbReference type="SUPFAM" id="SSF103441">
    <property type="entry name" value="PetM subunit of the cytochrome b6f complex"/>
    <property type="match status" value="1"/>
</dbReference>
<dbReference type="InterPro" id="IPR012595">
    <property type="entry name" value="PetM_cyt_b6/f_cplx_su7"/>
</dbReference>
<reference evidence="7" key="1">
    <citation type="submission" date="2000-01" db="EMBL/GenBank/DDBJ databases">
        <title>Identification of mRNAs expressed in underground adventitious buds of Euphorbia esula (leafy spurge).</title>
        <authorList>
            <person name="Anderson J.V."/>
            <person name="Horvath D.P."/>
        </authorList>
    </citation>
    <scope>NUCLEOTIDE SEQUENCE</scope>
</reference>
<accession>Q9M5M4</accession>
<evidence type="ECO:0000256" key="4">
    <source>
        <dbReference type="ARBA" id="ARBA00022982"/>
    </source>
</evidence>
<keyword evidence="4" id="KW-0249">Electron transport</keyword>
<protein>
    <recommendedName>
        <fullName evidence="8">PetM of cytochrome b6/f complex subunit 7</fullName>
    </recommendedName>
</protein>
<proteinExistence type="evidence at transcript level"/>
<evidence type="ECO:0000256" key="1">
    <source>
        <dbReference type="ARBA" id="ARBA00004167"/>
    </source>
</evidence>
<dbReference type="Pfam" id="PF08041">
    <property type="entry name" value="PetM"/>
    <property type="match status" value="1"/>
</dbReference>
<keyword evidence="5" id="KW-1133">Transmembrane helix</keyword>
<evidence type="ECO:0000256" key="2">
    <source>
        <dbReference type="ARBA" id="ARBA00022448"/>
    </source>
</evidence>
<dbReference type="InterPro" id="IPR053333">
    <property type="entry name" value="Cytochrome_b6-f_sub7"/>
</dbReference>
<dbReference type="PANTHER" id="PTHR34951:SF2">
    <property type="entry name" value="CYTOCHROME B6-F COMPLEX SUBUNIT 7"/>
    <property type="match status" value="1"/>
</dbReference>
<keyword evidence="6" id="KW-0472">Membrane</keyword>
<name>Q9M5M4_EUPES</name>
<dbReference type="PANTHER" id="PTHR34951">
    <property type="entry name" value="B6F COMPLEX SUBUNIT, PUTATIVE, EXPRESSED-RELATED"/>
    <property type="match status" value="1"/>
</dbReference>
<dbReference type="GO" id="GO:0016020">
    <property type="term" value="C:membrane"/>
    <property type="evidence" value="ECO:0007669"/>
    <property type="project" value="UniProtKB-SubCell"/>
</dbReference>
<evidence type="ECO:0008006" key="8">
    <source>
        <dbReference type="Google" id="ProtNLM"/>
    </source>
</evidence>
<sequence>MATTAASFSPARISAASVVTIGHKSQKKESKIVYIRGLNSYGGLKAHNTVASLGMPVSTEQGFANVISSLKTSSSNGKGKSGGALGSKCSKIGEIVQIAATLNGLTLLGVAVGFVLLRIEAFVEESAE</sequence>
<dbReference type="AlphaFoldDB" id="Q9M5M4"/>
<keyword evidence="3" id="KW-0812">Transmembrane</keyword>
<evidence type="ECO:0000256" key="3">
    <source>
        <dbReference type="ARBA" id="ARBA00022692"/>
    </source>
</evidence>
<evidence type="ECO:0000256" key="6">
    <source>
        <dbReference type="ARBA" id="ARBA00023136"/>
    </source>
</evidence>
<evidence type="ECO:0000256" key="5">
    <source>
        <dbReference type="ARBA" id="ARBA00022989"/>
    </source>
</evidence>
<dbReference type="GO" id="GO:0009512">
    <property type="term" value="C:cytochrome b6f complex"/>
    <property type="evidence" value="ECO:0007669"/>
    <property type="project" value="InterPro"/>
</dbReference>
<evidence type="ECO:0000313" key="7">
    <source>
        <dbReference type="EMBL" id="AAF34768.1"/>
    </source>
</evidence>